<accession>A0A1G9Q5Q0</accession>
<proteinExistence type="predicted"/>
<dbReference type="EMBL" id="FNHG01000004">
    <property type="protein sequence ID" value="SDM05685.1"/>
    <property type="molecule type" value="Genomic_DNA"/>
</dbReference>
<keyword evidence="2" id="KW-1185">Reference proteome</keyword>
<name>A0A1G9Q5Q0_9PROT</name>
<evidence type="ECO:0000313" key="1">
    <source>
        <dbReference type="EMBL" id="SDM05685.1"/>
    </source>
</evidence>
<dbReference type="Proteomes" id="UP000199759">
    <property type="component" value="Unassembled WGS sequence"/>
</dbReference>
<sequence>MAVISKLNSLLELAKERSSDRRRTLLREVTDMFFDEPPERDTPVSQEFDDVLSALAEQTAQGARAELAERFADTPLAPRGMLLKLARDAIEVAAPILARSTALSEAELLSIAEQGAQPQLKAISQRELVSERLSDTIVRRGDDETVAVLIRNDGAQLSRASFETVAERAEHSRILQAPVVNRKDTPADLLGDLMLTVENHLRDHILERFDGMEPALVEQALAASHARLSERMSQDQDVEEAEKFVRGMAVRKMLNGGLLARLLREREMTRFHVAFAEMTGVDRVAARRAIDQECIDPLALICRSAGFDKALFVTLAVLRSNATEDAFRDAKELGLLYDRITVEDAARAMRFWRMRRDVAA</sequence>
<dbReference type="InterPro" id="IPR019285">
    <property type="entry name" value="DUF2336"/>
</dbReference>
<evidence type="ECO:0000313" key="2">
    <source>
        <dbReference type="Proteomes" id="UP000199759"/>
    </source>
</evidence>
<dbReference type="Pfam" id="PF10098">
    <property type="entry name" value="DUF2336"/>
    <property type="match status" value="1"/>
</dbReference>
<reference evidence="1 2" key="1">
    <citation type="submission" date="2016-10" db="EMBL/GenBank/DDBJ databases">
        <authorList>
            <person name="de Groot N.N."/>
        </authorList>
    </citation>
    <scope>NUCLEOTIDE SEQUENCE [LARGE SCALE GENOMIC DNA]</scope>
    <source>
        <strain evidence="1 2">DSM 16077</strain>
    </source>
</reference>
<gene>
    <name evidence="1" type="ORF">SAMN04488568_104153</name>
</gene>
<dbReference type="OrthoDB" id="8433768at2"/>
<dbReference type="STRING" id="144026.SAMN04488568_104153"/>
<dbReference type="RefSeq" id="WP_091768176.1">
    <property type="nucleotide sequence ID" value="NZ_FNHG01000004.1"/>
</dbReference>
<organism evidence="1 2">
    <name type="scientific">Maricaulis salignorans</name>
    <dbReference type="NCBI Taxonomy" id="144026"/>
    <lineage>
        <taxon>Bacteria</taxon>
        <taxon>Pseudomonadati</taxon>
        <taxon>Pseudomonadota</taxon>
        <taxon>Alphaproteobacteria</taxon>
        <taxon>Maricaulales</taxon>
        <taxon>Maricaulaceae</taxon>
        <taxon>Maricaulis</taxon>
    </lineage>
</organism>
<dbReference type="AlphaFoldDB" id="A0A1G9Q5Q0"/>
<protein>
    <submittedName>
        <fullName evidence="1">Uncharacterized conserved protein, DUF2336 family</fullName>
    </submittedName>
</protein>